<dbReference type="InterPro" id="IPR037058">
    <property type="entry name" value="Falgellar_hook_FlgE_sf"/>
</dbReference>
<dbReference type="GO" id="GO:0005829">
    <property type="term" value="C:cytosol"/>
    <property type="evidence" value="ECO:0007669"/>
    <property type="project" value="TreeGrafter"/>
</dbReference>
<dbReference type="GO" id="GO:0009424">
    <property type="term" value="C:bacterial-type flagellum hook"/>
    <property type="evidence" value="ECO:0007669"/>
    <property type="project" value="TreeGrafter"/>
</dbReference>
<evidence type="ECO:0000256" key="3">
    <source>
        <dbReference type="ARBA" id="ARBA00023143"/>
    </source>
</evidence>
<comment type="subcellular location">
    <subcellularLocation>
        <location evidence="1 4">Bacterial flagellum basal body</location>
    </subcellularLocation>
</comment>
<dbReference type="RefSeq" id="WP_045444586.1">
    <property type="nucleotide sequence ID" value="NZ_BBIO01000005.1"/>
</dbReference>
<evidence type="ECO:0000313" key="8">
    <source>
        <dbReference type="Proteomes" id="UP000028702"/>
    </source>
</evidence>
<dbReference type="Pfam" id="PF06429">
    <property type="entry name" value="Flg_bbr_C"/>
    <property type="match status" value="1"/>
</dbReference>
<sequence length="474" mass="49781">MSFFGAMTTAVNSIRAQASALGHISDNIANSQTVGFKRTDTSFYDVVTVSSGRNHLPGSVTARPAFTNSVQGVINASDVKTHLAINGDGFFVVSERIATVDNDPVFLNVDRYTRRGDFTVDKNGYLVNGGGYYLQGLAIDPATGNPSGNTPGVIQVTRQFLPAQASTQLDYEVNLPSDPKTVAFDPNTANSELLTAGDPAAPGNPFANDPSTITAVGSPPVNGFVQAGDENIFLDRSLSGGAITLFDPTGNPLNVQLRWAKVDNAADGAGTANGDTWNLFYKSNDAATGAQPKWVNVGQDYIFQNGQLNPAVNSTTITGLTVNGVNIGNITVNHGSGNVTQFSDPNGKVTVNEIDQDGFAAGRLVEVGVGDNGRVTGSYSNGKTLDLAEISVARFNSPDQLKKIDGTAFAVTQESGEPLTGDPGNIVGEATEASNVDIADEFSKLIITQQAYTAGTRIVTTTDELVQETLNMKR</sequence>
<dbReference type="SUPFAM" id="SSF117143">
    <property type="entry name" value="Flagellar hook protein flgE"/>
    <property type="match status" value="1"/>
</dbReference>
<protein>
    <recommendedName>
        <fullName evidence="4">Flagellar hook protein FlgE</fullName>
    </recommendedName>
</protein>
<keyword evidence="8" id="KW-1185">Reference proteome</keyword>
<dbReference type="EMBL" id="BBIO01000005">
    <property type="protein sequence ID" value="GAK44753.1"/>
    <property type="molecule type" value="Genomic_DNA"/>
</dbReference>
<dbReference type="NCBIfam" id="TIGR03506">
    <property type="entry name" value="FlgEFG_subfam"/>
    <property type="match status" value="1"/>
</dbReference>
<dbReference type="eggNOG" id="COG1749">
    <property type="taxonomic scope" value="Bacteria"/>
</dbReference>
<evidence type="ECO:0000259" key="5">
    <source>
        <dbReference type="Pfam" id="PF06429"/>
    </source>
</evidence>
<name>A0A081B9N5_9HYPH</name>
<evidence type="ECO:0000259" key="6">
    <source>
        <dbReference type="Pfam" id="PF22692"/>
    </source>
</evidence>
<dbReference type="InterPro" id="IPR053967">
    <property type="entry name" value="LlgE_F_G-like_D1"/>
</dbReference>
<accession>A0A081B9N5</accession>
<reference evidence="7 8" key="1">
    <citation type="submission" date="2014-07" db="EMBL/GenBank/DDBJ databases">
        <title>Tepidicaulis marinum gen. nov., sp. nov., a novel marine bacterium denitrifying nitrate to nitrous oxide strictly under microaerobic conditions.</title>
        <authorList>
            <person name="Takeuchi M."/>
            <person name="Yamagishi T."/>
            <person name="Kamagata Y."/>
            <person name="Oshima K."/>
            <person name="Hattori M."/>
            <person name="Katayama T."/>
            <person name="Hanada S."/>
            <person name="Tamaki H."/>
            <person name="Marumo K."/>
            <person name="Maeda H."/>
            <person name="Nedachi M."/>
            <person name="Iwasaki W."/>
            <person name="Suwa Y."/>
            <person name="Sakata S."/>
        </authorList>
    </citation>
    <scope>NUCLEOTIDE SEQUENCE [LARGE SCALE GENOMIC DNA]</scope>
    <source>
        <strain evidence="7 8">MA2</strain>
    </source>
</reference>
<dbReference type="Proteomes" id="UP000028702">
    <property type="component" value="Unassembled WGS sequence"/>
</dbReference>
<dbReference type="GO" id="GO:0009425">
    <property type="term" value="C:bacterial-type flagellum basal body"/>
    <property type="evidence" value="ECO:0007669"/>
    <property type="project" value="UniProtKB-SubCell"/>
</dbReference>
<dbReference type="GO" id="GO:0071978">
    <property type="term" value="P:bacterial-type flagellum-dependent swarming motility"/>
    <property type="evidence" value="ECO:0007669"/>
    <property type="project" value="TreeGrafter"/>
</dbReference>
<comment type="caution">
    <text evidence="7">The sequence shown here is derived from an EMBL/GenBank/DDBJ whole genome shotgun (WGS) entry which is preliminary data.</text>
</comment>
<dbReference type="PANTHER" id="PTHR30435">
    <property type="entry name" value="FLAGELLAR PROTEIN"/>
    <property type="match status" value="1"/>
</dbReference>
<evidence type="ECO:0000256" key="4">
    <source>
        <dbReference type="RuleBase" id="RU362116"/>
    </source>
</evidence>
<feature type="domain" description="Flagellar hook protein FlgE/F/G-like D1" evidence="6">
    <location>
        <begin position="84"/>
        <end position="153"/>
    </location>
</feature>
<dbReference type="Pfam" id="PF22692">
    <property type="entry name" value="LlgE_F_G_D1"/>
    <property type="match status" value="1"/>
</dbReference>
<comment type="similarity">
    <text evidence="2 4">Belongs to the flagella basal body rod proteins family.</text>
</comment>
<evidence type="ECO:0000256" key="2">
    <source>
        <dbReference type="ARBA" id="ARBA00009677"/>
    </source>
</evidence>
<gene>
    <name evidence="7" type="ORF">M2A_1252</name>
</gene>
<keyword evidence="3 4" id="KW-0975">Bacterial flagellum</keyword>
<dbReference type="Gene3D" id="2.60.98.20">
    <property type="entry name" value="Flagellar hook protein FlgE"/>
    <property type="match status" value="1"/>
</dbReference>
<feature type="domain" description="Flagellar basal-body/hook protein C-terminal" evidence="5">
    <location>
        <begin position="430"/>
        <end position="472"/>
    </location>
</feature>
<organism evidence="7 8">
    <name type="scientific">Tepidicaulis marinus</name>
    <dbReference type="NCBI Taxonomy" id="1333998"/>
    <lineage>
        <taxon>Bacteria</taxon>
        <taxon>Pseudomonadati</taxon>
        <taxon>Pseudomonadota</taxon>
        <taxon>Alphaproteobacteria</taxon>
        <taxon>Hyphomicrobiales</taxon>
        <taxon>Parvibaculaceae</taxon>
        <taxon>Tepidicaulis</taxon>
    </lineage>
</organism>
<evidence type="ECO:0000313" key="7">
    <source>
        <dbReference type="EMBL" id="GAK44753.1"/>
    </source>
</evidence>
<evidence type="ECO:0000256" key="1">
    <source>
        <dbReference type="ARBA" id="ARBA00004117"/>
    </source>
</evidence>
<dbReference type="InterPro" id="IPR010930">
    <property type="entry name" value="Flg_bb/hook_C_dom"/>
</dbReference>
<dbReference type="InterPro" id="IPR037925">
    <property type="entry name" value="FlgE/F/G-like"/>
</dbReference>
<dbReference type="STRING" id="1333998.M2A_1252"/>
<proteinExistence type="inferred from homology"/>
<dbReference type="PANTHER" id="PTHR30435:SF1">
    <property type="entry name" value="FLAGELLAR HOOK PROTEIN FLGE"/>
    <property type="match status" value="1"/>
</dbReference>
<comment type="function">
    <text evidence="4">A flexible structure which links the flagellar filament to the drive apparatus in the basal body.</text>
</comment>
<dbReference type="AlphaFoldDB" id="A0A081B9N5"/>
<dbReference type="InterPro" id="IPR020013">
    <property type="entry name" value="Flagellar_FlgE/F/G"/>
</dbReference>